<name>A0ABP6YDH2_9ACTN</name>
<evidence type="ECO:0000313" key="2">
    <source>
        <dbReference type="Proteomes" id="UP001500630"/>
    </source>
</evidence>
<keyword evidence="2" id="KW-1185">Reference proteome</keyword>
<proteinExistence type="predicted"/>
<dbReference type="EMBL" id="BAABDQ010000019">
    <property type="protein sequence ID" value="GAA3581596.1"/>
    <property type="molecule type" value="Genomic_DNA"/>
</dbReference>
<dbReference type="Proteomes" id="UP001500630">
    <property type="component" value="Unassembled WGS sequence"/>
</dbReference>
<accession>A0ABP6YDH2</accession>
<dbReference type="RefSeq" id="WP_345569191.1">
    <property type="nucleotide sequence ID" value="NZ_BAABDQ010000019.1"/>
</dbReference>
<evidence type="ECO:0000313" key="1">
    <source>
        <dbReference type="EMBL" id="GAA3581596.1"/>
    </source>
</evidence>
<protein>
    <submittedName>
        <fullName evidence="1">Uncharacterized protein</fullName>
    </submittedName>
</protein>
<sequence>MPRTPPARRLTDVKVLGPVVKLGLSATTQEWLAGPSKAGKATLSVS</sequence>
<organism evidence="1 2">
    <name type="scientific">Nonomuraea rosea</name>
    <dbReference type="NCBI Taxonomy" id="638574"/>
    <lineage>
        <taxon>Bacteria</taxon>
        <taxon>Bacillati</taxon>
        <taxon>Actinomycetota</taxon>
        <taxon>Actinomycetes</taxon>
        <taxon>Streptosporangiales</taxon>
        <taxon>Streptosporangiaceae</taxon>
        <taxon>Nonomuraea</taxon>
    </lineage>
</organism>
<comment type="caution">
    <text evidence="1">The sequence shown here is derived from an EMBL/GenBank/DDBJ whole genome shotgun (WGS) entry which is preliminary data.</text>
</comment>
<reference evidence="2" key="1">
    <citation type="journal article" date="2019" name="Int. J. Syst. Evol. Microbiol.">
        <title>The Global Catalogue of Microorganisms (GCM) 10K type strain sequencing project: providing services to taxonomists for standard genome sequencing and annotation.</title>
        <authorList>
            <consortium name="The Broad Institute Genomics Platform"/>
            <consortium name="The Broad Institute Genome Sequencing Center for Infectious Disease"/>
            <person name="Wu L."/>
            <person name="Ma J."/>
        </authorList>
    </citation>
    <scope>NUCLEOTIDE SEQUENCE [LARGE SCALE GENOMIC DNA]</scope>
    <source>
        <strain evidence="2">JCM 17326</strain>
    </source>
</reference>
<gene>
    <name evidence="1" type="ORF">GCM10022419_073970</name>
</gene>